<keyword evidence="9" id="KW-1185">Reference proteome</keyword>
<dbReference type="Proteomes" id="UP000676428">
    <property type="component" value="Chromosome"/>
</dbReference>
<comment type="similarity">
    <text evidence="2 6">Belongs to the class-A beta-lactamase family.</text>
</comment>
<gene>
    <name evidence="8" type="primary">bla</name>
    <name evidence="8" type="ORF">KHX94_13970</name>
</gene>
<dbReference type="InterPro" id="IPR012338">
    <property type="entry name" value="Beta-lactam/transpept-like"/>
</dbReference>
<dbReference type="RefSeq" id="WP_213681111.1">
    <property type="nucleotide sequence ID" value="NZ_CP074572.1"/>
</dbReference>
<accession>A0ABX8DCG6</accession>
<organism evidence="8 9">
    <name type="scientific">Shewanella dokdonensis</name>
    <dbReference type="NCBI Taxonomy" id="712036"/>
    <lineage>
        <taxon>Bacteria</taxon>
        <taxon>Pseudomonadati</taxon>
        <taxon>Pseudomonadota</taxon>
        <taxon>Gammaproteobacteria</taxon>
        <taxon>Alteromonadales</taxon>
        <taxon>Shewanellaceae</taxon>
        <taxon>Shewanella</taxon>
    </lineage>
</organism>
<evidence type="ECO:0000313" key="8">
    <source>
        <dbReference type="EMBL" id="QVK22457.1"/>
    </source>
</evidence>
<dbReference type="PRINTS" id="PR00118">
    <property type="entry name" value="BLACTAMASEA"/>
</dbReference>
<evidence type="ECO:0000313" key="9">
    <source>
        <dbReference type="Proteomes" id="UP000676428"/>
    </source>
</evidence>
<evidence type="ECO:0000256" key="4">
    <source>
        <dbReference type="ARBA" id="ARBA00022801"/>
    </source>
</evidence>
<comment type="catalytic activity">
    <reaction evidence="1 6">
        <text>a beta-lactam + H2O = a substituted beta-amino acid</text>
        <dbReference type="Rhea" id="RHEA:20401"/>
        <dbReference type="ChEBI" id="CHEBI:15377"/>
        <dbReference type="ChEBI" id="CHEBI:35627"/>
        <dbReference type="ChEBI" id="CHEBI:140347"/>
        <dbReference type="EC" id="3.5.2.6"/>
    </reaction>
</comment>
<dbReference type="Pfam" id="PF13354">
    <property type="entry name" value="Beta-lactamase2"/>
    <property type="match status" value="1"/>
</dbReference>
<evidence type="ECO:0000256" key="3">
    <source>
        <dbReference type="ARBA" id="ARBA00012865"/>
    </source>
</evidence>
<dbReference type="NCBIfam" id="NF033103">
    <property type="entry name" value="bla_class_A"/>
    <property type="match status" value="1"/>
</dbReference>
<keyword evidence="5 6" id="KW-0046">Antibiotic resistance</keyword>
<evidence type="ECO:0000256" key="5">
    <source>
        <dbReference type="ARBA" id="ARBA00023251"/>
    </source>
</evidence>
<dbReference type="Gene3D" id="3.40.710.10">
    <property type="entry name" value="DD-peptidase/beta-lactamase superfamily"/>
    <property type="match status" value="1"/>
</dbReference>
<evidence type="ECO:0000256" key="1">
    <source>
        <dbReference type="ARBA" id="ARBA00001526"/>
    </source>
</evidence>
<keyword evidence="4 6" id="KW-0378">Hydrolase</keyword>
<protein>
    <recommendedName>
        <fullName evidence="3 6">Beta-lactamase</fullName>
        <ecNumber evidence="3 6">3.5.2.6</ecNumber>
    </recommendedName>
</protein>
<dbReference type="InterPro" id="IPR045155">
    <property type="entry name" value="Beta-lactam_cat"/>
</dbReference>
<evidence type="ECO:0000259" key="7">
    <source>
        <dbReference type="Pfam" id="PF13354"/>
    </source>
</evidence>
<dbReference type="PANTHER" id="PTHR35333">
    <property type="entry name" value="BETA-LACTAMASE"/>
    <property type="match status" value="1"/>
</dbReference>
<dbReference type="InterPro" id="IPR000871">
    <property type="entry name" value="Beta-lactam_class-A"/>
</dbReference>
<name>A0ABX8DCG6_9GAMM</name>
<sequence>MDSRLINKYFLASLLLGIGYHFPAWGKTMPFPAPLAQQLATIEQNSNGRLGVALLDTKDHTLYQYRGTERFPMCSTSKVMVAANLLQRNEQQPTLLQQAIFIQPTDIVSYSPITEKHLGSTMTIAELSAAALQYSDNTAMNKLLQQLGGPANVTQFARSIDDKDFQLNRMEPELNTAIPDDKRDTSTPQAMATSLYRLTLGDVLAKEQRAQLVQWMKGNTTGNASIKAGTPSNWVVADKTGSGSYGTTNDIAVLWPDNRAPLVLVVYFTQRQQTATPRKDILAAATKAVLPLK</sequence>
<evidence type="ECO:0000256" key="2">
    <source>
        <dbReference type="ARBA" id="ARBA00009009"/>
    </source>
</evidence>
<reference evidence="8 9" key="1">
    <citation type="journal article" date="2012" name="Int. J. Syst. Evol. Microbiol.">
        <title>Shewanella dokdonensis sp. nov., isolated from seawater.</title>
        <authorList>
            <person name="Sung H.R."/>
            <person name="Yoon J.H."/>
            <person name="Ghim S.Y."/>
        </authorList>
    </citation>
    <scope>NUCLEOTIDE SEQUENCE [LARGE SCALE GENOMIC DNA]</scope>
    <source>
        <strain evidence="8 9">DSM 23626</strain>
    </source>
</reference>
<dbReference type="InterPro" id="IPR023650">
    <property type="entry name" value="Beta-lactam_class-A_AS"/>
</dbReference>
<proteinExistence type="inferred from homology"/>
<evidence type="ECO:0000256" key="6">
    <source>
        <dbReference type="RuleBase" id="RU361140"/>
    </source>
</evidence>
<dbReference type="SUPFAM" id="SSF56601">
    <property type="entry name" value="beta-lactamase/transpeptidase-like"/>
    <property type="match status" value="1"/>
</dbReference>
<dbReference type="PANTHER" id="PTHR35333:SF3">
    <property type="entry name" value="BETA-LACTAMASE-TYPE TRANSPEPTIDASE FOLD CONTAINING PROTEIN"/>
    <property type="match status" value="1"/>
</dbReference>
<dbReference type="EC" id="3.5.2.6" evidence="3 6"/>
<feature type="domain" description="Beta-lactamase class A catalytic" evidence="7">
    <location>
        <begin position="52"/>
        <end position="267"/>
    </location>
</feature>
<dbReference type="EMBL" id="CP074572">
    <property type="protein sequence ID" value="QVK22457.1"/>
    <property type="molecule type" value="Genomic_DNA"/>
</dbReference>
<dbReference type="PROSITE" id="PS00146">
    <property type="entry name" value="BETA_LACTAMASE_A"/>
    <property type="match status" value="1"/>
</dbReference>